<evidence type="ECO:0000313" key="1">
    <source>
        <dbReference type="EMBL" id="ASJ25054.1"/>
    </source>
</evidence>
<organism evidence="1 2">
    <name type="scientific">Laribacter hongkongensis</name>
    <dbReference type="NCBI Taxonomy" id="168471"/>
    <lineage>
        <taxon>Bacteria</taxon>
        <taxon>Pseudomonadati</taxon>
        <taxon>Pseudomonadota</taxon>
        <taxon>Betaproteobacteria</taxon>
        <taxon>Neisseriales</taxon>
        <taxon>Aquaspirillaceae</taxon>
        <taxon>Laribacter</taxon>
    </lineage>
</organism>
<protein>
    <submittedName>
        <fullName evidence="1">Uncharacterized protein</fullName>
    </submittedName>
</protein>
<dbReference type="AlphaFoldDB" id="A0A248LKR8"/>
<dbReference type="EMBL" id="CP022115">
    <property type="protein sequence ID" value="ASJ25054.1"/>
    <property type="molecule type" value="Genomic_DNA"/>
</dbReference>
<evidence type="ECO:0000313" key="2">
    <source>
        <dbReference type="Proteomes" id="UP000197424"/>
    </source>
</evidence>
<name>A0A248LKR8_9NEIS</name>
<gene>
    <name evidence="1" type="ORF">LHGZ1_2223</name>
</gene>
<reference evidence="2" key="1">
    <citation type="submission" date="2017-06" db="EMBL/GenBank/DDBJ databases">
        <title>Whole genome sequence of Laribacter hongkongensis LHGZ1.</title>
        <authorList>
            <person name="Chen D."/>
            <person name="Wu H."/>
            <person name="Chen J."/>
        </authorList>
    </citation>
    <scope>NUCLEOTIDE SEQUENCE [LARGE SCALE GENOMIC DNA]</scope>
    <source>
        <strain evidence="2">LHGZ1</strain>
    </source>
</reference>
<dbReference type="Proteomes" id="UP000197424">
    <property type="component" value="Chromosome"/>
</dbReference>
<proteinExistence type="predicted"/>
<sequence length="43" mass="4793">MQGFFPVLVSGWRGIHMVSLPDVFPGLAYPFAFPAIHTRETCV</sequence>
<accession>A0A248LKR8</accession>